<dbReference type="EMBL" id="JANBOJ010000191">
    <property type="protein sequence ID" value="KAJ1721173.1"/>
    <property type="molecule type" value="Genomic_DNA"/>
</dbReference>
<feature type="compositionally biased region" description="Basic and acidic residues" evidence="1">
    <location>
        <begin position="371"/>
        <end position="388"/>
    </location>
</feature>
<protein>
    <submittedName>
        <fullName evidence="2">Uncharacterized protein</fullName>
    </submittedName>
</protein>
<gene>
    <name evidence="2" type="ORF">LPJ53_004274</name>
</gene>
<sequence length="427" mass="46468">MSSAVYGCRCLNVRLHVESTAETQTSLENIANVLECRLVETAPAIEVALSSLVEVKPGSSVDRSINVVRCLLCKSPVMYFRPSQNGDGMLMRAGSMPEPHSEGYIASEAKNSDEVLQIQKRPEYSEPFGVLLLPEYRSKLPQSRSRIGGAHVSRELQQRATEFLQRQEVAKNERVREYIHAQDRELEILQSRTMDECAMVAEIINAAHPQKIASAPSAARRDAGGSSGLAAMLRGGTPASSAGRHNPLERRSSFDENSDDEDVGGVFGLVDAMGGMSTNASGSGRRMPSQHSDDFSDEDDEAAFGNFEQMPAQAFPSTVGGMRQQPARGGGLGQMLAGSMPIQIPKFGGSVGGVGSMLGGHSLSRDMTMRAEDAEQGRRRERFDRELPKTFMPPHKLLDKMYENDTDLVIGSKPRDSYGLGRRYAPG</sequence>
<comment type="caution">
    <text evidence="2">The sequence shown here is derived from an EMBL/GenBank/DDBJ whole genome shotgun (WGS) entry which is preliminary data.</text>
</comment>
<evidence type="ECO:0000313" key="3">
    <source>
        <dbReference type="Proteomes" id="UP001149813"/>
    </source>
</evidence>
<reference evidence="2" key="1">
    <citation type="submission" date="2022-07" db="EMBL/GenBank/DDBJ databases">
        <title>Phylogenomic reconstructions and comparative analyses of Kickxellomycotina fungi.</title>
        <authorList>
            <person name="Reynolds N.K."/>
            <person name="Stajich J.E."/>
            <person name="Barry K."/>
            <person name="Grigoriev I.V."/>
            <person name="Crous P."/>
            <person name="Smith M.E."/>
        </authorList>
    </citation>
    <scope>NUCLEOTIDE SEQUENCE</scope>
    <source>
        <strain evidence="2">NBRC 32514</strain>
    </source>
</reference>
<keyword evidence="3" id="KW-1185">Reference proteome</keyword>
<name>A0A9W7XYV8_9FUNG</name>
<accession>A0A9W7XYV8</accession>
<dbReference type="AlphaFoldDB" id="A0A9W7XYV8"/>
<dbReference type="Proteomes" id="UP001149813">
    <property type="component" value="Unassembled WGS sequence"/>
</dbReference>
<evidence type="ECO:0000256" key="1">
    <source>
        <dbReference type="SAM" id="MobiDB-lite"/>
    </source>
</evidence>
<evidence type="ECO:0000313" key="2">
    <source>
        <dbReference type="EMBL" id="KAJ1721173.1"/>
    </source>
</evidence>
<proteinExistence type="predicted"/>
<dbReference type="OrthoDB" id="5592172at2759"/>
<organism evidence="2 3">
    <name type="scientific">Coemansia erecta</name>
    <dbReference type="NCBI Taxonomy" id="147472"/>
    <lineage>
        <taxon>Eukaryota</taxon>
        <taxon>Fungi</taxon>
        <taxon>Fungi incertae sedis</taxon>
        <taxon>Zoopagomycota</taxon>
        <taxon>Kickxellomycotina</taxon>
        <taxon>Kickxellomycetes</taxon>
        <taxon>Kickxellales</taxon>
        <taxon>Kickxellaceae</taxon>
        <taxon>Coemansia</taxon>
    </lineage>
</organism>
<feature type="region of interest" description="Disordered" evidence="1">
    <location>
        <begin position="211"/>
        <end position="298"/>
    </location>
</feature>
<feature type="region of interest" description="Disordered" evidence="1">
    <location>
        <begin position="371"/>
        <end position="391"/>
    </location>
</feature>